<protein>
    <submittedName>
        <fullName evidence="1">Uncharacterized protein</fullName>
    </submittedName>
</protein>
<proteinExistence type="predicted"/>
<organism evidence="1">
    <name type="scientific">Opuntia streptacantha</name>
    <name type="common">Prickly pear cactus</name>
    <name type="synonym">Opuntia cardona</name>
    <dbReference type="NCBI Taxonomy" id="393608"/>
    <lineage>
        <taxon>Eukaryota</taxon>
        <taxon>Viridiplantae</taxon>
        <taxon>Streptophyta</taxon>
        <taxon>Embryophyta</taxon>
        <taxon>Tracheophyta</taxon>
        <taxon>Spermatophyta</taxon>
        <taxon>Magnoliopsida</taxon>
        <taxon>eudicotyledons</taxon>
        <taxon>Gunneridae</taxon>
        <taxon>Pentapetalae</taxon>
        <taxon>Caryophyllales</taxon>
        <taxon>Cactineae</taxon>
        <taxon>Cactaceae</taxon>
        <taxon>Opuntioideae</taxon>
        <taxon>Opuntia</taxon>
    </lineage>
</organism>
<sequence length="152" mass="18120">MIQHKQLLTAFLVLLKMCLLSWRRKKMIVQSRKKMITMIPIIIQLLRSHGLTLRSRKNKYMVSLMQEMIMKMQIVQMWNLLKGTSVTLKWKTTQLLLQERRIVGRKALSLTNWWQQMLAHLQTLVNCFCMHNQIHIQKHSTRSTFASICSQK</sequence>
<name>A0A7C9AVV6_OPUST</name>
<dbReference type="EMBL" id="GISG01274942">
    <property type="protein sequence ID" value="MBA4677374.1"/>
    <property type="molecule type" value="Transcribed_RNA"/>
</dbReference>
<accession>A0A7C9AVV6</accession>
<dbReference type="AlphaFoldDB" id="A0A7C9AVV6"/>
<evidence type="ECO:0000313" key="1">
    <source>
        <dbReference type="EMBL" id="MBA4677374.1"/>
    </source>
</evidence>
<reference evidence="1" key="1">
    <citation type="journal article" date="2013" name="J. Plant Res.">
        <title>Effect of fungi and light on seed germination of three Opuntia species from semiarid lands of central Mexico.</title>
        <authorList>
            <person name="Delgado-Sanchez P."/>
            <person name="Jimenez-Bremont J.F."/>
            <person name="Guerrero-Gonzalez Mde L."/>
            <person name="Flores J."/>
        </authorList>
    </citation>
    <scope>NUCLEOTIDE SEQUENCE</scope>
    <source>
        <tissue evidence="1">Cladode</tissue>
    </source>
</reference>
<reference evidence="1" key="2">
    <citation type="submission" date="2020-07" db="EMBL/GenBank/DDBJ databases">
        <authorList>
            <person name="Vera ALvarez R."/>
            <person name="Arias-Moreno D.M."/>
            <person name="Jimenez-Jacinto V."/>
            <person name="Jimenez-Bremont J.F."/>
            <person name="Swaminathan K."/>
            <person name="Moose S.P."/>
            <person name="Guerrero-Gonzalez M.L."/>
            <person name="Marino-Ramirez L."/>
            <person name="Landsman D."/>
            <person name="Rodriguez-Kessler M."/>
            <person name="Delgado-Sanchez P."/>
        </authorList>
    </citation>
    <scope>NUCLEOTIDE SEQUENCE</scope>
    <source>
        <tissue evidence="1">Cladode</tissue>
    </source>
</reference>